<feature type="transmembrane region" description="Helical" evidence="1">
    <location>
        <begin position="16"/>
        <end position="38"/>
    </location>
</feature>
<protein>
    <submittedName>
        <fullName evidence="2">Uncharacterized protein</fullName>
    </submittedName>
</protein>
<keyword evidence="3" id="KW-1185">Reference proteome</keyword>
<dbReference type="EMBL" id="ML182472">
    <property type="protein sequence ID" value="THU75284.1"/>
    <property type="molecule type" value="Genomic_DNA"/>
</dbReference>
<keyword evidence="1" id="KW-0472">Membrane</keyword>
<dbReference type="Proteomes" id="UP000297245">
    <property type="component" value="Unassembled WGS sequence"/>
</dbReference>
<evidence type="ECO:0000313" key="2">
    <source>
        <dbReference type="EMBL" id="THU75284.1"/>
    </source>
</evidence>
<sequence>MWVCTAFLGTTLSPFYQSWIIIFVLLDVGTSWNTWLAMGTVDSSQLSFLFCTVSTKS</sequence>
<keyword evidence="1" id="KW-0812">Transmembrane</keyword>
<reference evidence="2 3" key="1">
    <citation type="journal article" date="2019" name="Nat. Ecol. Evol.">
        <title>Megaphylogeny resolves global patterns of mushroom evolution.</title>
        <authorList>
            <person name="Varga T."/>
            <person name="Krizsan K."/>
            <person name="Foldi C."/>
            <person name="Dima B."/>
            <person name="Sanchez-Garcia M."/>
            <person name="Sanchez-Ramirez S."/>
            <person name="Szollosi G.J."/>
            <person name="Szarkandi J.G."/>
            <person name="Papp V."/>
            <person name="Albert L."/>
            <person name="Andreopoulos W."/>
            <person name="Angelini C."/>
            <person name="Antonin V."/>
            <person name="Barry K.W."/>
            <person name="Bougher N.L."/>
            <person name="Buchanan P."/>
            <person name="Buyck B."/>
            <person name="Bense V."/>
            <person name="Catcheside P."/>
            <person name="Chovatia M."/>
            <person name="Cooper J."/>
            <person name="Damon W."/>
            <person name="Desjardin D."/>
            <person name="Finy P."/>
            <person name="Geml J."/>
            <person name="Haridas S."/>
            <person name="Hughes K."/>
            <person name="Justo A."/>
            <person name="Karasinski D."/>
            <person name="Kautmanova I."/>
            <person name="Kiss B."/>
            <person name="Kocsube S."/>
            <person name="Kotiranta H."/>
            <person name="LaButti K.M."/>
            <person name="Lechner B.E."/>
            <person name="Liimatainen K."/>
            <person name="Lipzen A."/>
            <person name="Lukacs Z."/>
            <person name="Mihaltcheva S."/>
            <person name="Morgado L.N."/>
            <person name="Niskanen T."/>
            <person name="Noordeloos M.E."/>
            <person name="Ohm R.A."/>
            <person name="Ortiz-Santana B."/>
            <person name="Ovrebo C."/>
            <person name="Racz N."/>
            <person name="Riley R."/>
            <person name="Savchenko A."/>
            <person name="Shiryaev A."/>
            <person name="Soop K."/>
            <person name="Spirin V."/>
            <person name="Szebenyi C."/>
            <person name="Tomsovsky M."/>
            <person name="Tulloss R.E."/>
            <person name="Uehling J."/>
            <person name="Grigoriev I.V."/>
            <person name="Vagvolgyi C."/>
            <person name="Papp T."/>
            <person name="Martin F.M."/>
            <person name="Miettinen O."/>
            <person name="Hibbett D.S."/>
            <person name="Nagy L.G."/>
        </authorList>
    </citation>
    <scope>NUCLEOTIDE SEQUENCE [LARGE SCALE GENOMIC DNA]</scope>
    <source>
        <strain evidence="2 3">CBS 962.96</strain>
    </source>
</reference>
<accession>A0A4S8KIL1</accession>
<proteinExistence type="predicted"/>
<gene>
    <name evidence="2" type="ORF">K435DRAFT_881170</name>
</gene>
<keyword evidence="1" id="KW-1133">Transmembrane helix</keyword>
<evidence type="ECO:0000256" key="1">
    <source>
        <dbReference type="SAM" id="Phobius"/>
    </source>
</evidence>
<dbReference type="AlphaFoldDB" id="A0A4S8KIL1"/>
<evidence type="ECO:0000313" key="3">
    <source>
        <dbReference type="Proteomes" id="UP000297245"/>
    </source>
</evidence>
<name>A0A4S8KIL1_DENBC</name>
<organism evidence="2 3">
    <name type="scientific">Dendrothele bispora (strain CBS 962.96)</name>
    <dbReference type="NCBI Taxonomy" id="1314807"/>
    <lineage>
        <taxon>Eukaryota</taxon>
        <taxon>Fungi</taxon>
        <taxon>Dikarya</taxon>
        <taxon>Basidiomycota</taxon>
        <taxon>Agaricomycotina</taxon>
        <taxon>Agaricomycetes</taxon>
        <taxon>Agaricomycetidae</taxon>
        <taxon>Agaricales</taxon>
        <taxon>Agaricales incertae sedis</taxon>
        <taxon>Dendrothele</taxon>
    </lineage>
</organism>